<dbReference type="AlphaFoldDB" id="A0A4P9WC24"/>
<dbReference type="Proteomes" id="UP000269721">
    <property type="component" value="Unassembled WGS sequence"/>
</dbReference>
<protein>
    <submittedName>
        <fullName evidence="2">Uncharacterized protein</fullName>
    </submittedName>
</protein>
<name>A0A4P9WC24_9FUNG</name>
<evidence type="ECO:0000313" key="2">
    <source>
        <dbReference type="EMBL" id="RKO87886.1"/>
    </source>
</evidence>
<accession>A0A4P9WC24</accession>
<sequence>MELLADPPREPGISSSNPRLGGQETPDVNGKESCNFELHFTMPGPTLSRLMSELIKEFLELLLVRFAVALRRKAVLRTHILGEKHKRTAWPVSPVSVALARATAGTWVGGSRR</sequence>
<reference evidence="3" key="1">
    <citation type="journal article" date="2018" name="Nat. Microbiol.">
        <title>Leveraging single-cell genomics to expand the fungal tree of life.</title>
        <authorList>
            <person name="Ahrendt S.R."/>
            <person name="Quandt C.A."/>
            <person name="Ciobanu D."/>
            <person name="Clum A."/>
            <person name="Salamov A."/>
            <person name="Andreopoulos B."/>
            <person name="Cheng J.F."/>
            <person name="Woyke T."/>
            <person name="Pelin A."/>
            <person name="Henrissat B."/>
            <person name="Reynolds N.K."/>
            <person name="Benny G.L."/>
            <person name="Smith M.E."/>
            <person name="James T.Y."/>
            <person name="Grigoriev I.V."/>
        </authorList>
    </citation>
    <scope>NUCLEOTIDE SEQUENCE [LARGE SCALE GENOMIC DNA]</scope>
</reference>
<proteinExistence type="predicted"/>
<feature type="region of interest" description="Disordered" evidence="1">
    <location>
        <begin position="1"/>
        <end position="28"/>
    </location>
</feature>
<gene>
    <name evidence="2" type="ORF">BDK51DRAFT_34989</name>
</gene>
<dbReference type="EMBL" id="KZ997092">
    <property type="protein sequence ID" value="RKO87886.1"/>
    <property type="molecule type" value="Genomic_DNA"/>
</dbReference>
<evidence type="ECO:0000313" key="3">
    <source>
        <dbReference type="Proteomes" id="UP000269721"/>
    </source>
</evidence>
<evidence type="ECO:0000256" key="1">
    <source>
        <dbReference type="SAM" id="MobiDB-lite"/>
    </source>
</evidence>
<organism evidence="2 3">
    <name type="scientific">Blyttiomyces helicus</name>
    <dbReference type="NCBI Taxonomy" id="388810"/>
    <lineage>
        <taxon>Eukaryota</taxon>
        <taxon>Fungi</taxon>
        <taxon>Fungi incertae sedis</taxon>
        <taxon>Chytridiomycota</taxon>
        <taxon>Chytridiomycota incertae sedis</taxon>
        <taxon>Chytridiomycetes</taxon>
        <taxon>Chytridiomycetes incertae sedis</taxon>
        <taxon>Blyttiomyces</taxon>
    </lineage>
</organism>
<keyword evidence="3" id="KW-1185">Reference proteome</keyword>